<gene>
    <name evidence="2" type="ORF">dnm_007480</name>
</gene>
<keyword evidence="1" id="KW-0472">Membrane</keyword>
<reference evidence="2" key="1">
    <citation type="journal article" date="2021" name="Microb. Physiol.">
        <title>Proteogenomic Insights into the Physiology of Marine, Sulfate-Reducing, Filamentous Desulfonema limicola and Desulfonema magnum.</title>
        <authorList>
            <person name="Schnaars V."/>
            <person name="Wohlbrand L."/>
            <person name="Scheve S."/>
            <person name="Hinrichs C."/>
            <person name="Reinhardt R."/>
            <person name="Rabus R."/>
        </authorList>
    </citation>
    <scope>NUCLEOTIDE SEQUENCE</scope>
    <source>
        <strain evidence="2">4be13</strain>
    </source>
</reference>
<accession>A0A975GLE8</accession>
<evidence type="ECO:0008006" key="4">
    <source>
        <dbReference type="Google" id="ProtNLM"/>
    </source>
</evidence>
<organism evidence="2 3">
    <name type="scientific">Desulfonema magnum</name>
    <dbReference type="NCBI Taxonomy" id="45655"/>
    <lineage>
        <taxon>Bacteria</taxon>
        <taxon>Pseudomonadati</taxon>
        <taxon>Thermodesulfobacteriota</taxon>
        <taxon>Desulfobacteria</taxon>
        <taxon>Desulfobacterales</taxon>
        <taxon>Desulfococcaceae</taxon>
        <taxon>Desulfonema</taxon>
    </lineage>
</organism>
<feature type="transmembrane region" description="Helical" evidence="1">
    <location>
        <begin position="41"/>
        <end position="63"/>
    </location>
</feature>
<proteinExistence type="predicted"/>
<name>A0A975GLE8_9BACT</name>
<dbReference type="RefSeq" id="WP_207681096.1">
    <property type="nucleotide sequence ID" value="NZ_CP061800.1"/>
</dbReference>
<keyword evidence="1" id="KW-1133">Transmembrane helix</keyword>
<evidence type="ECO:0000313" key="3">
    <source>
        <dbReference type="Proteomes" id="UP000663722"/>
    </source>
</evidence>
<dbReference type="KEGG" id="dmm:dnm_007480"/>
<feature type="transmembrane region" description="Helical" evidence="1">
    <location>
        <begin position="12"/>
        <end position="29"/>
    </location>
</feature>
<keyword evidence="1" id="KW-0812">Transmembrane</keyword>
<dbReference type="EMBL" id="CP061800">
    <property type="protein sequence ID" value="QTA84748.1"/>
    <property type="molecule type" value="Genomic_DNA"/>
</dbReference>
<evidence type="ECO:0000256" key="1">
    <source>
        <dbReference type="SAM" id="Phobius"/>
    </source>
</evidence>
<keyword evidence="3" id="KW-1185">Reference proteome</keyword>
<dbReference type="Proteomes" id="UP000663722">
    <property type="component" value="Chromosome"/>
</dbReference>
<evidence type="ECO:0000313" key="2">
    <source>
        <dbReference type="EMBL" id="QTA84748.1"/>
    </source>
</evidence>
<sequence length="92" mass="10629">MKEQSDKRNGIFIAVFIFLTAMIWCPVIYGRYGDSGRIFSIPGWAFIVIILGIILFIAEWIYLFHTGLSLSDRDLEEIISELDQAKRKEIKS</sequence>
<protein>
    <recommendedName>
        <fullName evidence="4">DUF997 family protein</fullName>
    </recommendedName>
</protein>
<dbReference type="AlphaFoldDB" id="A0A975GLE8"/>